<dbReference type="Proteomes" id="UP000230742">
    <property type="component" value="Chromosome 2"/>
</dbReference>
<dbReference type="Proteomes" id="UP000217431">
    <property type="component" value="Chromosome II"/>
</dbReference>
<proteinExistence type="predicted"/>
<protein>
    <submittedName>
        <fullName evidence="2">DUF4876 domain-containing protein</fullName>
    </submittedName>
</protein>
<feature type="signal peptide" evidence="1">
    <location>
        <begin position="1"/>
        <end position="17"/>
    </location>
</feature>
<dbReference type="InterPro" id="IPR032627">
    <property type="entry name" value="DUF4876"/>
</dbReference>
<accession>A0A0T7APD1</accession>
<dbReference type="RefSeq" id="WP_096408959.1">
    <property type="nucleotide sequence ID" value="NZ_AP014598.1"/>
</dbReference>
<dbReference type="Pfam" id="PF16215">
    <property type="entry name" value="DUF4876"/>
    <property type="match status" value="1"/>
</dbReference>
<organism evidence="3 4">
    <name type="scientific">Prevotella intermedia</name>
    <dbReference type="NCBI Taxonomy" id="28131"/>
    <lineage>
        <taxon>Bacteria</taxon>
        <taxon>Pseudomonadati</taxon>
        <taxon>Bacteroidota</taxon>
        <taxon>Bacteroidia</taxon>
        <taxon>Bacteroidales</taxon>
        <taxon>Prevotellaceae</taxon>
        <taxon>Prevotella</taxon>
    </lineage>
</organism>
<dbReference type="EMBL" id="AP014598">
    <property type="protein sequence ID" value="BAU18936.1"/>
    <property type="molecule type" value="Genomic_DNA"/>
</dbReference>
<reference evidence="3 4" key="1">
    <citation type="journal article" date="2016" name="DNA Res.">
        <title>The complete genome sequencing of Prevotella intermedia strain OMA14 and a subsequent fine-scale, intra-species genomic comparison reveal an unusual amplification of conjugative and mobile transposons and identify a novel Prevotella-lineage-specific repeat.</title>
        <authorList>
            <person name="Naito M."/>
            <person name="Ogura Y."/>
            <person name="Itoh T."/>
            <person name="Shoji M."/>
            <person name="Okamoto M."/>
            <person name="Hayashi T."/>
            <person name="Nakayama K."/>
        </authorList>
    </citation>
    <scope>NUCLEOTIDE SEQUENCE [LARGE SCALE GENOMIC DNA]</scope>
    <source>
        <strain evidence="3 4">OMA14</strain>
    </source>
</reference>
<evidence type="ECO:0000313" key="5">
    <source>
        <dbReference type="Proteomes" id="UP000230742"/>
    </source>
</evidence>
<evidence type="ECO:0000256" key="1">
    <source>
        <dbReference type="SAM" id="SignalP"/>
    </source>
</evidence>
<name>A0A0T7APD1_PREIN</name>
<dbReference type="AlphaFoldDB" id="A0A0T7APD1"/>
<dbReference type="PROSITE" id="PS51257">
    <property type="entry name" value="PROKAR_LIPOPROTEIN"/>
    <property type="match status" value="1"/>
</dbReference>
<reference evidence="2 5" key="2">
    <citation type="submission" date="2017-11" db="EMBL/GenBank/DDBJ databases">
        <title>Genome sequencing of Prevotella intermedia KCOM 1949.</title>
        <authorList>
            <person name="Kook J.-K."/>
            <person name="Park S.-N."/>
            <person name="Lim Y.K."/>
        </authorList>
    </citation>
    <scope>NUCLEOTIDE SEQUENCE [LARGE SCALE GENOMIC DNA]</scope>
    <source>
        <strain evidence="2 5">KCOM 1949</strain>
    </source>
</reference>
<dbReference type="EMBL" id="CP024728">
    <property type="protein sequence ID" value="ATV31710.1"/>
    <property type="molecule type" value="Genomic_DNA"/>
</dbReference>
<keyword evidence="1" id="KW-0732">Signal</keyword>
<evidence type="ECO:0000313" key="4">
    <source>
        <dbReference type="Proteomes" id="UP000217431"/>
    </source>
</evidence>
<gene>
    <name evidence="2" type="ORF">CTM46_09210</name>
    <name evidence="3" type="ORF">PIOMA14_II_0431</name>
</gene>
<feature type="chain" id="PRO_5014037293" evidence="1">
    <location>
        <begin position="18"/>
        <end position="403"/>
    </location>
</feature>
<evidence type="ECO:0000313" key="2">
    <source>
        <dbReference type="EMBL" id="ATV31710.1"/>
    </source>
</evidence>
<evidence type="ECO:0000313" key="3">
    <source>
        <dbReference type="EMBL" id="BAU18936.1"/>
    </source>
</evidence>
<sequence length="403" mass="43315">MKTINYMLSLVAMFVFASCVDYSDATESVTAKVQVQLPKEFGTNNGLEGHTVLLQLGSTTYSAKTDAEGIATFANLTPDVYNISTSWDISAAEYKQITGSSEANSGATVSGSLNAQLISGAETLTLATTLSVKRDIVIGKIYVAGSKDKNGKAYRAGQYIELYNQSDDTVDVAGLYIGLLETDVPQAYTLANLHTDYADSVVLVKQVFRIPANSPYRVAPGGTVVLTNSAIDHSVNAPNEHNLLKADFEAKDKVGGKTQNNPDVPALLSVFNIYPTIANMNLTNNGQGVVIFRTTADVSQFKLTYKYGKTNGTQYMLLPKRHIIDGVDFLRHKATGTDVGEKRLYTDIDAGFTSINATAGLSGEVVYRKTSTTAANGKRILMDTNNSSNDFAVSASIAPRVYQ</sequence>
<dbReference type="InterPro" id="IPR013783">
    <property type="entry name" value="Ig-like_fold"/>
</dbReference>
<dbReference type="Gene3D" id="2.60.40.10">
    <property type="entry name" value="Immunoglobulins"/>
    <property type="match status" value="1"/>
</dbReference>